<gene>
    <name evidence="4" type="ORF">BDFB_009673</name>
</gene>
<evidence type="ECO:0000259" key="2">
    <source>
        <dbReference type="PROSITE" id="PS50404"/>
    </source>
</evidence>
<comment type="subunit">
    <text evidence="1">Homodimer.</text>
</comment>
<sequence length="123" mass="13738">MNPVHTVPTMNDNGFILWDSHVIMKYLVDQYAKDDSLYPKDAKKGAMVNLRLYFDATVLSPRFADYCAPVLFADQQPDPSKAAKFEEALSILDGFLKDQSWVAGQNMTIADFSVIAVISTAEK</sequence>
<reference evidence="4 5" key="1">
    <citation type="submission" date="2017-03" db="EMBL/GenBank/DDBJ databases">
        <title>Genome of the blue death feigning beetle - Asbolus verrucosus.</title>
        <authorList>
            <person name="Rider S.D."/>
        </authorList>
    </citation>
    <scope>NUCLEOTIDE SEQUENCE [LARGE SCALE GENOMIC DNA]</scope>
    <source>
        <strain evidence="4">Butters</strain>
        <tissue evidence="4">Head and leg muscle</tissue>
    </source>
</reference>
<dbReference type="GO" id="GO:0006749">
    <property type="term" value="P:glutathione metabolic process"/>
    <property type="evidence" value="ECO:0007669"/>
    <property type="project" value="TreeGrafter"/>
</dbReference>
<dbReference type="Gene3D" id="3.40.30.10">
    <property type="entry name" value="Glutaredoxin"/>
    <property type="match status" value="1"/>
</dbReference>
<evidence type="ECO:0000313" key="4">
    <source>
        <dbReference type="EMBL" id="RZC32002.1"/>
    </source>
</evidence>
<protein>
    <submittedName>
        <fullName evidence="4">Glutathione S-transferase 1-like</fullName>
    </submittedName>
</protein>
<dbReference type="Pfam" id="PF00043">
    <property type="entry name" value="GST_C"/>
    <property type="match status" value="1"/>
</dbReference>
<dbReference type="InterPro" id="IPR004045">
    <property type="entry name" value="Glutathione_S-Trfase_N"/>
</dbReference>
<evidence type="ECO:0000313" key="5">
    <source>
        <dbReference type="Proteomes" id="UP000292052"/>
    </source>
</evidence>
<dbReference type="InterPro" id="IPR040079">
    <property type="entry name" value="Glutathione_S-Trfase"/>
</dbReference>
<dbReference type="Pfam" id="PF13417">
    <property type="entry name" value="GST_N_3"/>
    <property type="match status" value="1"/>
</dbReference>
<accession>A0A482VGM3</accession>
<dbReference type="InterPro" id="IPR010987">
    <property type="entry name" value="Glutathione-S-Trfase_C-like"/>
</dbReference>
<proteinExistence type="predicted"/>
<dbReference type="Proteomes" id="UP000292052">
    <property type="component" value="Unassembled WGS sequence"/>
</dbReference>
<evidence type="ECO:0000259" key="3">
    <source>
        <dbReference type="PROSITE" id="PS50405"/>
    </source>
</evidence>
<dbReference type="SUPFAM" id="SSF52833">
    <property type="entry name" value="Thioredoxin-like"/>
    <property type="match status" value="1"/>
</dbReference>
<feature type="domain" description="GST N-terminal" evidence="2">
    <location>
        <begin position="1"/>
        <end position="35"/>
    </location>
</feature>
<dbReference type="PROSITE" id="PS50405">
    <property type="entry name" value="GST_CTER"/>
    <property type="match status" value="1"/>
</dbReference>
<organism evidence="4 5">
    <name type="scientific">Asbolus verrucosus</name>
    <name type="common">Desert ironclad beetle</name>
    <dbReference type="NCBI Taxonomy" id="1661398"/>
    <lineage>
        <taxon>Eukaryota</taxon>
        <taxon>Metazoa</taxon>
        <taxon>Ecdysozoa</taxon>
        <taxon>Arthropoda</taxon>
        <taxon>Hexapoda</taxon>
        <taxon>Insecta</taxon>
        <taxon>Pterygota</taxon>
        <taxon>Neoptera</taxon>
        <taxon>Endopterygota</taxon>
        <taxon>Coleoptera</taxon>
        <taxon>Polyphaga</taxon>
        <taxon>Cucujiformia</taxon>
        <taxon>Tenebrionidae</taxon>
        <taxon>Pimeliinae</taxon>
        <taxon>Asbolus</taxon>
    </lineage>
</organism>
<name>A0A482VGM3_ASBVE</name>
<dbReference type="FunFam" id="1.20.1050.10:FF:000007">
    <property type="entry name" value="Glutathione S-transferase 1-1"/>
    <property type="match status" value="1"/>
</dbReference>
<dbReference type="STRING" id="1661398.A0A482VGM3"/>
<dbReference type="InterPro" id="IPR036249">
    <property type="entry name" value="Thioredoxin-like_sf"/>
</dbReference>
<dbReference type="EMBL" id="QDEB01100797">
    <property type="protein sequence ID" value="RZC32002.1"/>
    <property type="molecule type" value="Genomic_DNA"/>
</dbReference>
<comment type="caution">
    <text evidence="4">The sequence shown here is derived from an EMBL/GenBank/DDBJ whole genome shotgun (WGS) entry which is preliminary data.</text>
</comment>
<dbReference type="AlphaFoldDB" id="A0A482VGM3"/>
<dbReference type="OrthoDB" id="2309723at2759"/>
<keyword evidence="5" id="KW-1185">Reference proteome</keyword>
<dbReference type="PANTHER" id="PTHR43969:SF9">
    <property type="entry name" value="GLUTATHIONE S TRANSFERASE D10, ISOFORM A-RELATED"/>
    <property type="match status" value="1"/>
</dbReference>
<dbReference type="GO" id="GO:0004364">
    <property type="term" value="F:glutathione transferase activity"/>
    <property type="evidence" value="ECO:0007669"/>
    <property type="project" value="TreeGrafter"/>
</dbReference>
<evidence type="ECO:0000256" key="1">
    <source>
        <dbReference type="ARBA" id="ARBA00011738"/>
    </source>
</evidence>
<dbReference type="Gene3D" id="1.20.1050.10">
    <property type="match status" value="1"/>
</dbReference>
<dbReference type="SUPFAM" id="SSF47616">
    <property type="entry name" value="GST C-terminal domain-like"/>
    <property type="match status" value="1"/>
</dbReference>
<keyword evidence="4" id="KW-0808">Transferase</keyword>
<dbReference type="PANTHER" id="PTHR43969">
    <property type="entry name" value="GLUTATHIONE S TRANSFERASE D10, ISOFORM A-RELATED"/>
    <property type="match status" value="1"/>
</dbReference>
<dbReference type="SFLD" id="SFLDS00019">
    <property type="entry name" value="Glutathione_Transferase_(cytos"/>
    <property type="match status" value="1"/>
</dbReference>
<dbReference type="InterPro" id="IPR004046">
    <property type="entry name" value="GST_C"/>
</dbReference>
<dbReference type="PROSITE" id="PS50404">
    <property type="entry name" value="GST_NTER"/>
    <property type="match status" value="1"/>
</dbReference>
<feature type="domain" description="GST C-terminal" evidence="3">
    <location>
        <begin position="41"/>
        <end position="123"/>
    </location>
</feature>
<dbReference type="InterPro" id="IPR036282">
    <property type="entry name" value="Glutathione-S-Trfase_C_sf"/>
</dbReference>
<dbReference type="CDD" id="cd03177">
    <property type="entry name" value="GST_C_Delta_Epsilon"/>
    <property type="match status" value="1"/>
</dbReference>